<evidence type="ECO:0000313" key="2">
    <source>
        <dbReference type="EMBL" id="MCD7449987.1"/>
    </source>
</evidence>
<accession>A0ABS8RTD0</accession>
<evidence type="ECO:0000256" key="1">
    <source>
        <dbReference type="SAM" id="MobiDB-lite"/>
    </source>
</evidence>
<dbReference type="EMBL" id="JACEIK010000112">
    <property type="protein sequence ID" value="MCD7449987.1"/>
    <property type="molecule type" value="Genomic_DNA"/>
</dbReference>
<keyword evidence="3" id="KW-1185">Reference proteome</keyword>
<reference evidence="2 3" key="1">
    <citation type="journal article" date="2021" name="BMC Genomics">
        <title>Datura genome reveals duplications of psychoactive alkaloid biosynthetic genes and high mutation rate following tissue culture.</title>
        <authorList>
            <person name="Rajewski A."/>
            <person name="Carter-House D."/>
            <person name="Stajich J."/>
            <person name="Litt A."/>
        </authorList>
    </citation>
    <scope>NUCLEOTIDE SEQUENCE [LARGE SCALE GENOMIC DNA]</scope>
    <source>
        <strain evidence="2">AR-01</strain>
    </source>
</reference>
<sequence length="158" mass="17003">MNPHAPEFVPRKTQPTTAASEDSEVAIGADSSSTGLNNSVTIVSAVENLCKRLQLMSKMINESSSHAGQGRLARQIQNSFIVKSKQNSSDVASEFPVSTKKSEFLVSSDKANADTVTKLHCGSEGKKELLTEANKYSGPSTVDVNKNKHEDGEGFCLW</sequence>
<feature type="region of interest" description="Disordered" evidence="1">
    <location>
        <begin position="1"/>
        <end position="33"/>
    </location>
</feature>
<organism evidence="2 3">
    <name type="scientific">Datura stramonium</name>
    <name type="common">Jimsonweed</name>
    <name type="synonym">Common thornapple</name>
    <dbReference type="NCBI Taxonomy" id="4076"/>
    <lineage>
        <taxon>Eukaryota</taxon>
        <taxon>Viridiplantae</taxon>
        <taxon>Streptophyta</taxon>
        <taxon>Embryophyta</taxon>
        <taxon>Tracheophyta</taxon>
        <taxon>Spermatophyta</taxon>
        <taxon>Magnoliopsida</taxon>
        <taxon>eudicotyledons</taxon>
        <taxon>Gunneridae</taxon>
        <taxon>Pentapetalae</taxon>
        <taxon>asterids</taxon>
        <taxon>lamiids</taxon>
        <taxon>Solanales</taxon>
        <taxon>Solanaceae</taxon>
        <taxon>Solanoideae</taxon>
        <taxon>Datureae</taxon>
        <taxon>Datura</taxon>
    </lineage>
</organism>
<name>A0ABS8RTD0_DATST</name>
<protein>
    <submittedName>
        <fullName evidence="2">Uncharacterized protein</fullName>
    </submittedName>
</protein>
<dbReference type="Proteomes" id="UP000823775">
    <property type="component" value="Unassembled WGS sequence"/>
</dbReference>
<gene>
    <name evidence="2" type="ORF">HAX54_002704</name>
</gene>
<comment type="caution">
    <text evidence="2">The sequence shown here is derived from an EMBL/GenBank/DDBJ whole genome shotgun (WGS) entry which is preliminary data.</text>
</comment>
<evidence type="ECO:0000313" key="3">
    <source>
        <dbReference type="Proteomes" id="UP000823775"/>
    </source>
</evidence>
<proteinExistence type="predicted"/>